<dbReference type="InterPro" id="IPR036361">
    <property type="entry name" value="SAP_dom_sf"/>
</dbReference>
<name>A0A0F8YPR4_9ZZZZ</name>
<dbReference type="Pfam" id="PF02037">
    <property type="entry name" value="SAP"/>
    <property type="match status" value="1"/>
</dbReference>
<protein>
    <recommendedName>
        <fullName evidence="1">SAP domain-containing protein</fullName>
    </recommendedName>
</protein>
<dbReference type="Gene3D" id="1.10.720.30">
    <property type="entry name" value="SAP domain"/>
    <property type="match status" value="1"/>
</dbReference>
<gene>
    <name evidence="2" type="ORF">LCGC14_2793780</name>
</gene>
<dbReference type="EMBL" id="LAZR01052240">
    <property type="protein sequence ID" value="KKK83398.1"/>
    <property type="molecule type" value="Genomic_DNA"/>
</dbReference>
<reference evidence="2" key="1">
    <citation type="journal article" date="2015" name="Nature">
        <title>Complex archaea that bridge the gap between prokaryotes and eukaryotes.</title>
        <authorList>
            <person name="Spang A."/>
            <person name="Saw J.H."/>
            <person name="Jorgensen S.L."/>
            <person name="Zaremba-Niedzwiedzka K."/>
            <person name="Martijn J."/>
            <person name="Lind A.E."/>
            <person name="van Eijk R."/>
            <person name="Schleper C."/>
            <person name="Guy L."/>
            <person name="Ettema T.J."/>
        </authorList>
    </citation>
    <scope>NUCLEOTIDE SEQUENCE</scope>
</reference>
<feature type="non-terminal residue" evidence="2">
    <location>
        <position position="32"/>
    </location>
</feature>
<sequence length="32" mass="3820">MSEDYNKWTVKQLKELCKEKNIKIPPKAKKAE</sequence>
<organism evidence="2">
    <name type="scientific">marine sediment metagenome</name>
    <dbReference type="NCBI Taxonomy" id="412755"/>
    <lineage>
        <taxon>unclassified sequences</taxon>
        <taxon>metagenomes</taxon>
        <taxon>ecological metagenomes</taxon>
    </lineage>
</organism>
<evidence type="ECO:0000313" key="2">
    <source>
        <dbReference type="EMBL" id="KKK83398.1"/>
    </source>
</evidence>
<comment type="caution">
    <text evidence="2">The sequence shown here is derived from an EMBL/GenBank/DDBJ whole genome shotgun (WGS) entry which is preliminary data.</text>
</comment>
<accession>A0A0F8YPR4</accession>
<dbReference type="AlphaFoldDB" id="A0A0F8YPR4"/>
<feature type="domain" description="SAP" evidence="1">
    <location>
        <begin position="4"/>
        <end position="23"/>
    </location>
</feature>
<evidence type="ECO:0000259" key="1">
    <source>
        <dbReference type="Pfam" id="PF02037"/>
    </source>
</evidence>
<proteinExistence type="predicted"/>
<dbReference type="InterPro" id="IPR003034">
    <property type="entry name" value="SAP_dom"/>
</dbReference>